<protein>
    <submittedName>
        <fullName evidence="5">FumA C-terminus/TtdB family hydratase beta subunit</fullName>
    </submittedName>
</protein>
<evidence type="ECO:0000256" key="2">
    <source>
        <dbReference type="ARBA" id="ARBA00023239"/>
    </source>
</evidence>
<dbReference type="NCBIfam" id="TIGR00723">
    <property type="entry name" value="ttdB_fumA_fumB"/>
    <property type="match status" value="1"/>
</dbReference>
<dbReference type="Gene3D" id="3.20.130.10">
    <property type="entry name" value="Fe-S hydro-lyase, tartrate dehydratase beta-type, catalytic domain"/>
    <property type="match status" value="1"/>
</dbReference>
<dbReference type="EMBL" id="JAQZAO010000001">
    <property type="protein sequence ID" value="MDD7964162.1"/>
    <property type="molecule type" value="Genomic_DNA"/>
</dbReference>
<keyword evidence="2" id="KW-0456">Lyase</keyword>
<comment type="caution">
    <text evidence="5">The sequence shown here is derived from an EMBL/GenBank/DDBJ whole genome shotgun (WGS) entry which is preliminary data.</text>
</comment>
<feature type="compositionally biased region" description="Polar residues" evidence="3">
    <location>
        <begin position="1"/>
        <end position="15"/>
    </location>
</feature>
<evidence type="ECO:0000256" key="3">
    <source>
        <dbReference type="SAM" id="MobiDB-lite"/>
    </source>
</evidence>
<evidence type="ECO:0000313" key="5">
    <source>
        <dbReference type="EMBL" id="MDD7964162.1"/>
    </source>
</evidence>
<comment type="similarity">
    <text evidence="1">Belongs to the class-I fumarase family.</text>
</comment>
<evidence type="ECO:0000256" key="1">
    <source>
        <dbReference type="ARBA" id="ARBA00008876"/>
    </source>
</evidence>
<sequence>MTGSRDASLASTPADPTQHADRVRKPPTSIRLPLDADTVRELRSGDSVLLSGPLVTGRDAAHARFAAALSAGEALPFDPAGETLYFVGPTPARPGHPIGAAGPTTASRMDAWSPLLVERGLRGMIGKGRRSDAVKDAMARHGCVYFGAIEGTAALLSQCVTSSEVIAYEDLGAEAVHRLEVRDFPALVVDDLHGGDLYRDGPARWRRVAR</sequence>
<organism evidence="5 6">
    <name type="scientific">Actinomycetospora lemnae</name>
    <dbReference type="NCBI Taxonomy" id="3019891"/>
    <lineage>
        <taxon>Bacteria</taxon>
        <taxon>Bacillati</taxon>
        <taxon>Actinomycetota</taxon>
        <taxon>Actinomycetes</taxon>
        <taxon>Pseudonocardiales</taxon>
        <taxon>Pseudonocardiaceae</taxon>
        <taxon>Actinomycetospora</taxon>
    </lineage>
</organism>
<dbReference type="PANTHER" id="PTHR43351:SF2">
    <property type="entry name" value="L(+)-TARTRATE DEHYDRATASE SUBUNIT BETA-RELATED"/>
    <property type="match status" value="1"/>
</dbReference>
<dbReference type="InterPro" id="IPR036660">
    <property type="entry name" value="Fe-S_hydroAse_TtdB_cat_sf"/>
</dbReference>
<evidence type="ECO:0000313" key="6">
    <source>
        <dbReference type="Proteomes" id="UP001300763"/>
    </source>
</evidence>
<gene>
    <name evidence="5" type="ORF">PGB27_02265</name>
</gene>
<proteinExistence type="inferred from homology"/>
<feature type="domain" description="Fe-S hydro-lyase tartrate dehydratase beta-type catalytic" evidence="4">
    <location>
        <begin position="31"/>
        <end position="200"/>
    </location>
</feature>
<keyword evidence="6" id="KW-1185">Reference proteome</keyword>
<accession>A0ABT5SMV6</accession>
<dbReference type="PANTHER" id="PTHR43351">
    <property type="entry name" value="L(+)-TARTRATE DEHYDRATASE SUBUNIT BETA"/>
    <property type="match status" value="1"/>
</dbReference>
<dbReference type="Pfam" id="PF05683">
    <property type="entry name" value="Fumerase_C"/>
    <property type="match status" value="1"/>
</dbReference>
<evidence type="ECO:0000259" key="4">
    <source>
        <dbReference type="Pfam" id="PF05683"/>
    </source>
</evidence>
<dbReference type="InterPro" id="IPR004647">
    <property type="entry name" value="Fe-S_hydro-lyase_TtdB-typ_cat"/>
</dbReference>
<reference evidence="5 6" key="1">
    <citation type="submission" date="2023-02" db="EMBL/GenBank/DDBJ databases">
        <title>Genome sequencing required for Actinomycetospora new species description.</title>
        <authorList>
            <person name="Saimee Y."/>
            <person name="Duangmal K."/>
        </authorList>
    </citation>
    <scope>NUCLEOTIDE SEQUENCE [LARGE SCALE GENOMIC DNA]</scope>
    <source>
        <strain evidence="5 6">DW7H6</strain>
    </source>
</reference>
<name>A0ABT5SMV6_9PSEU</name>
<dbReference type="SUPFAM" id="SSF117457">
    <property type="entry name" value="FumA C-terminal domain-like"/>
    <property type="match status" value="1"/>
</dbReference>
<dbReference type="Proteomes" id="UP001300763">
    <property type="component" value="Unassembled WGS sequence"/>
</dbReference>
<feature type="region of interest" description="Disordered" evidence="3">
    <location>
        <begin position="1"/>
        <end position="29"/>
    </location>
</feature>